<sequence>MTITFASQSISLDGFSAGPQISDRNPMGVGGERLHDWMFATPTGSAVGVDADLKRRELERTGAVVIGRTMYEVGLPIWKDTPYPRPTVVLTNRPEEPVTMPGGTFTFASTAKAAHEQALTAAGDRDVLVLGGATTIQAFLAAGLVDELTLQLVPLLLGGGTRLFADLPTDLSAKLTVTSVTPSAAVTHLHYRVARR</sequence>
<dbReference type="PANTHER" id="PTHR38011">
    <property type="entry name" value="DIHYDROFOLATE REDUCTASE FAMILY PROTEIN (AFU_ORTHOLOGUE AFUA_8G06820)"/>
    <property type="match status" value="1"/>
</dbReference>
<dbReference type="InterPro" id="IPR024072">
    <property type="entry name" value="DHFR-like_dom_sf"/>
</dbReference>
<dbReference type="Gene3D" id="3.40.430.10">
    <property type="entry name" value="Dihydrofolate Reductase, subunit A"/>
    <property type="match status" value="1"/>
</dbReference>
<accession>A0ABV8LT16</accession>
<feature type="domain" description="Bacterial bifunctional deaminase-reductase C-terminal" evidence="1">
    <location>
        <begin position="9"/>
        <end position="181"/>
    </location>
</feature>
<name>A0ABV8LT16_9ACTN</name>
<dbReference type="Pfam" id="PF01872">
    <property type="entry name" value="RibD_C"/>
    <property type="match status" value="1"/>
</dbReference>
<reference evidence="3" key="1">
    <citation type="journal article" date="2019" name="Int. J. Syst. Evol. Microbiol.">
        <title>The Global Catalogue of Microorganisms (GCM) 10K type strain sequencing project: providing services to taxonomists for standard genome sequencing and annotation.</title>
        <authorList>
            <consortium name="The Broad Institute Genomics Platform"/>
            <consortium name="The Broad Institute Genome Sequencing Center for Infectious Disease"/>
            <person name="Wu L."/>
            <person name="Ma J."/>
        </authorList>
    </citation>
    <scope>NUCLEOTIDE SEQUENCE [LARGE SCALE GENOMIC DNA]</scope>
    <source>
        <strain evidence="3">CGMCC 4.7289</strain>
    </source>
</reference>
<dbReference type="SUPFAM" id="SSF53597">
    <property type="entry name" value="Dihydrofolate reductase-like"/>
    <property type="match status" value="1"/>
</dbReference>
<dbReference type="InterPro" id="IPR050765">
    <property type="entry name" value="Riboflavin_Biosynth_HTPR"/>
</dbReference>
<dbReference type="PANTHER" id="PTHR38011:SF12">
    <property type="entry name" value="BIFUNCTIONAL DEAMINASE-REDUCTASE DOMAIN PROTEIN"/>
    <property type="match status" value="1"/>
</dbReference>
<evidence type="ECO:0000259" key="1">
    <source>
        <dbReference type="Pfam" id="PF01872"/>
    </source>
</evidence>
<dbReference type="EMBL" id="JBHSAY010000010">
    <property type="protein sequence ID" value="MFC4133415.1"/>
    <property type="molecule type" value="Genomic_DNA"/>
</dbReference>
<comment type="caution">
    <text evidence="2">The sequence shown here is derived from an EMBL/GenBank/DDBJ whole genome shotgun (WGS) entry which is preliminary data.</text>
</comment>
<dbReference type="InterPro" id="IPR002734">
    <property type="entry name" value="RibDG_C"/>
</dbReference>
<proteinExistence type="predicted"/>
<dbReference type="Proteomes" id="UP001595816">
    <property type="component" value="Unassembled WGS sequence"/>
</dbReference>
<dbReference type="RefSeq" id="WP_253760789.1">
    <property type="nucleotide sequence ID" value="NZ_JAMZDZ010000001.1"/>
</dbReference>
<evidence type="ECO:0000313" key="2">
    <source>
        <dbReference type="EMBL" id="MFC4133415.1"/>
    </source>
</evidence>
<organism evidence="2 3">
    <name type="scientific">Hamadaea flava</name>
    <dbReference type="NCBI Taxonomy" id="1742688"/>
    <lineage>
        <taxon>Bacteria</taxon>
        <taxon>Bacillati</taxon>
        <taxon>Actinomycetota</taxon>
        <taxon>Actinomycetes</taxon>
        <taxon>Micromonosporales</taxon>
        <taxon>Micromonosporaceae</taxon>
        <taxon>Hamadaea</taxon>
    </lineage>
</organism>
<gene>
    <name evidence="2" type="ORF">ACFOZ4_22620</name>
</gene>
<evidence type="ECO:0000313" key="3">
    <source>
        <dbReference type="Proteomes" id="UP001595816"/>
    </source>
</evidence>
<keyword evidence="3" id="KW-1185">Reference proteome</keyword>
<protein>
    <submittedName>
        <fullName evidence="2">Dihydrofolate reductase family protein</fullName>
    </submittedName>
</protein>